<protein>
    <submittedName>
        <fullName evidence="2">Uncharacterized protein</fullName>
    </submittedName>
</protein>
<dbReference type="EMBL" id="JBEPLY010000020">
    <property type="protein sequence ID" value="MET3602089.1"/>
    <property type="molecule type" value="Genomic_DNA"/>
</dbReference>
<sequence>MITDPTTLYLLHIIYLVVTFARTAIAIPDQVVNPLNSAARLHVPSGRTLATRQRSLP</sequence>
<evidence type="ECO:0000313" key="3">
    <source>
        <dbReference type="Proteomes" id="UP001549164"/>
    </source>
</evidence>
<comment type="caution">
    <text evidence="2">The sequence shown here is derived from an EMBL/GenBank/DDBJ whole genome shotgun (WGS) entry which is preliminary data.</text>
</comment>
<proteinExistence type="predicted"/>
<evidence type="ECO:0000313" key="2">
    <source>
        <dbReference type="EMBL" id="MET3602089.1"/>
    </source>
</evidence>
<dbReference type="Proteomes" id="UP001549164">
    <property type="component" value="Unassembled WGS sequence"/>
</dbReference>
<keyword evidence="1" id="KW-0472">Membrane</keyword>
<accession>A0ABV2IGP4</accession>
<gene>
    <name evidence="2" type="ORF">ABID12_004056</name>
</gene>
<feature type="transmembrane region" description="Helical" evidence="1">
    <location>
        <begin position="7"/>
        <end position="27"/>
    </location>
</feature>
<keyword evidence="3" id="KW-1185">Reference proteome</keyword>
<keyword evidence="1" id="KW-1133">Transmembrane helix</keyword>
<keyword evidence="1" id="KW-0812">Transmembrane</keyword>
<evidence type="ECO:0000256" key="1">
    <source>
        <dbReference type="SAM" id="Phobius"/>
    </source>
</evidence>
<name>A0ABV2IGP4_9HYPH</name>
<organism evidence="2 3">
    <name type="scientific">Martelella mangrovi</name>
    <dbReference type="NCBI Taxonomy" id="1397477"/>
    <lineage>
        <taxon>Bacteria</taxon>
        <taxon>Pseudomonadati</taxon>
        <taxon>Pseudomonadota</taxon>
        <taxon>Alphaproteobacteria</taxon>
        <taxon>Hyphomicrobiales</taxon>
        <taxon>Aurantimonadaceae</taxon>
        <taxon>Martelella</taxon>
    </lineage>
</organism>
<reference evidence="2 3" key="1">
    <citation type="submission" date="2024-06" db="EMBL/GenBank/DDBJ databases">
        <title>Genomic Encyclopedia of Type Strains, Phase IV (KMG-IV): sequencing the most valuable type-strain genomes for metagenomic binning, comparative biology and taxonomic classification.</title>
        <authorList>
            <person name="Goeker M."/>
        </authorList>
    </citation>
    <scope>NUCLEOTIDE SEQUENCE [LARGE SCALE GENOMIC DNA]</scope>
    <source>
        <strain evidence="2 3">DSM 28102</strain>
    </source>
</reference>